<comment type="caution">
    <text evidence="1">The sequence shown here is derived from an EMBL/GenBank/DDBJ whole genome shotgun (WGS) entry which is preliminary data.</text>
</comment>
<dbReference type="PANTHER" id="PTHR46450:SF24">
    <property type="entry name" value="HISTONE-LYSINE N-METHYLTRANSFERASE SUVR4"/>
    <property type="match status" value="1"/>
</dbReference>
<sequence>VWNREKRKHLFFQMMTGKTIGFMNREPEKLEKLYRLEEKKIISLSDQADVDGNLLSLDISRGLEKKNITCVNEYDDTFFPEDFVYITKSMITADAHVDLTLSRIGDMHCSCVGDCL</sequence>
<reference evidence="1 2" key="1">
    <citation type="journal article" date="2021" name="Nat. Plants">
        <title>The Taxus genome provides insights into paclitaxel biosynthesis.</title>
        <authorList>
            <person name="Xiong X."/>
            <person name="Gou J."/>
            <person name="Liao Q."/>
            <person name="Li Y."/>
            <person name="Zhou Q."/>
            <person name="Bi G."/>
            <person name="Li C."/>
            <person name="Du R."/>
            <person name="Wang X."/>
            <person name="Sun T."/>
            <person name="Guo L."/>
            <person name="Liang H."/>
            <person name="Lu P."/>
            <person name="Wu Y."/>
            <person name="Zhang Z."/>
            <person name="Ro D.K."/>
            <person name="Shang Y."/>
            <person name="Huang S."/>
            <person name="Yan J."/>
        </authorList>
    </citation>
    <scope>NUCLEOTIDE SEQUENCE [LARGE SCALE GENOMIC DNA]</scope>
    <source>
        <strain evidence="1">Ta-2019</strain>
    </source>
</reference>
<gene>
    <name evidence="1" type="ORF">KI387_035012</name>
</gene>
<organism evidence="1 2">
    <name type="scientific">Taxus chinensis</name>
    <name type="common">Chinese yew</name>
    <name type="synonym">Taxus wallichiana var. chinensis</name>
    <dbReference type="NCBI Taxonomy" id="29808"/>
    <lineage>
        <taxon>Eukaryota</taxon>
        <taxon>Viridiplantae</taxon>
        <taxon>Streptophyta</taxon>
        <taxon>Embryophyta</taxon>
        <taxon>Tracheophyta</taxon>
        <taxon>Spermatophyta</taxon>
        <taxon>Pinopsida</taxon>
        <taxon>Pinidae</taxon>
        <taxon>Conifers II</taxon>
        <taxon>Cupressales</taxon>
        <taxon>Taxaceae</taxon>
        <taxon>Taxus</taxon>
    </lineage>
</organism>
<dbReference type="AlphaFoldDB" id="A0AA38BWX1"/>
<evidence type="ECO:0000313" key="1">
    <source>
        <dbReference type="EMBL" id="KAH9290895.1"/>
    </source>
</evidence>
<feature type="non-terminal residue" evidence="1">
    <location>
        <position position="1"/>
    </location>
</feature>
<dbReference type="Gene3D" id="2.170.270.10">
    <property type="entry name" value="SET domain"/>
    <property type="match status" value="1"/>
</dbReference>
<dbReference type="EMBL" id="JAHRHJ020003813">
    <property type="protein sequence ID" value="KAH9290895.1"/>
    <property type="molecule type" value="Genomic_DNA"/>
</dbReference>
<dbReference type="InterPro" id="IPR046341">
    <property type="entry name" value="SET_dom_sf"/>
</dbReference>
<evidence type="ECO:0000313" key="2">
    <source>
        <dbReference type="Proteomes" id="UP000824469"/>
    </source>
</evidence>
<keyword evidence="2" id="KW-1185">Reference proteome</keyword>
<name>A0AA38BWX1_TAXCH</name>
<dbReference type="Proteomes" id="UP000824469">
    <property type="component" value="Unassembled WGS sequence"/>
</dbReference>
<feature type="non-terminal residue" evidence="1">
    <location>
        <position position="116"/>
    </location>
</feature>
<dbReference type="PANTHER" id="PTHR46450">
    <property type="entry name" value="INACTIVE HISTONE-LYSINE N-METHYLTRANSFERASE SUVR1-RELATED"/>
    <property type="match status" value="1"/>
</dbReference>
<accession>A0AA38BWX1</accession>
<dbReference type="SUPFAM" id="SSF82199">
    <property type="entry name" value="SET domain"/>
    <property type="match status" value="1"/>
</dbReference>
<protein>
    <submittedName>
        <fullName evidence="1">Uncharacterized protein</fullName>
    </submittedName>
</protein>
<proteinExistence type="predicted"/>